<name>A0A839A2Q7_9LACT</name>
<gene>
    <name evidence="2" type="ORF">HW423_01565</name>
</gene>
<evidence type="ECO:0000313" key="3">
    <source>
        <dbReference type="Proteomes" id="UP000571018"/>
    </source>
</evidence>
<dbReference type="Proteomes" id="UP000571018">
    <property type="component" value="Unassembled WGS sequence"/>
</dbReference>
<organism evidence="2 3">
    <name type="scientific">Ruoffia halotolerans</name>
    <dbReference type="NCBI Taxonomy" id="2748684"/>
    <lineage>
        <taxon>Bacteria</taxon>
        <taxon>Bacillati</taxon>
        <taxon>Bacillota</taxon>
        <taxon>Bacilli</taxon>
        <taxon>Lactobacillales</taxon>
        <taxon>Aerococcaceae</taxon>
        <taxon>Ruoffia</taxon>
    </lineage>
</organism>
<proteinExistence type="predicted"/>
<protein>
    <submittedName>
        <fullName evidence="2">Uncharacterized protein</fullName>
    </submittedName>
</protein>
<keyword evidence="3" id="KW-1185">Reference proteome</keyword>
<evidence type="ECO:0000313" key="2">
    <source>
        <dbReference type="EMBL" id="MBA5728476.1"/>
    </source>
</evidence>
<dbReference type="EMBL" id="JACAOA010000003">
    <property type="protein sequence ID" value="MBA5728476.1"/>
    <property type="molecule type" value="Genomic_DNA"/>
</dbReference>
<dbReference type="RefSeq" id="WP_218930207.1">
    <property type="nucleotide sequence ID" value="NZ_JACAOA010000003.1"/>
</dbReference>
<evidence type="ECO:0000256" key="1">
    <source>
        <dbReference type="SAM" id="MobiDB-lite"/>
    </source>
</evidence>
<reference evidence="2 3" key="1">
    <citation type="submission" date="2020-06" db="EMBL/GenBank/DDBJ databases">
        <title>Reclassification of Facklamia ignava, Facklamia soureckii and Facklami tabacinasalis as Falseniella iganva gen. nov., comb. nov., Hutsoniella ignava gen. nov., comb. nov., and Ruoffia tabacinasalis gen. nov., comb. nov and description of Ruoffia haltotolerans sp. nov., isolated from hypersaline Inland Sea of Qatar.</title>
        <authorList>
            <person name="Fotedar R."/>
            <person name="Sankaranarayanan K."/>
            <person name="Lawson P."/>
            <person name="Caldwell M."/>
            <person name="Zeyara A."/>
            <person name="Al Malki A."/>
            <person name="Ali M."/>
        </authorList>
    </citation>
    <scope>NUCLEOTIDE SEQUENCE [LARGE SCALE GENOMIC DNA]</scope>
    <source>
        <strain evidence="2 3">INB8</strain>
    </source>
</reference>
<comment type="caution">
    <text evidence="2">The sequence shown here is derived from an EMBL/GenBank/DDBJ whole genome shotgun (WGS) entry which is preliminary data.</text>
</comment>
<feature type="region of interest" description="Disordered" evidence="1">
    <location>
        <begin position="1"/>
        <end position="63"/>
    </location>
</feature>
<accession>A0A839A2Q7</accession>
<dbReference type="AlphaFoldDB" id="A0A839A2Q7"/>
<sequence>MTFEKNSEKEVKRKVYNDPHHPDHPRNRDKDCSDKQEEEKLEESREQTYGGDPHHPDHPRNRK</sequence>